<comment type="caution">
    <text evidence="2">The sequence shown here is derived from an EMBL/GenBank/DDBJ whole genome shotgun (WGS) entry which is preliminary data.</text>
</comment>
<evidence type="ECO:0000256" key="1">
    <source>
        <dbReference type="ARBA" id="ARBA00022729"/>
    </source>
</evidence>
<organism evidence="2 3">
    <name type="scientific">Candidatus Viridilinea halotolerans</name>
    <dbReference type="NCBI Taxonomy" id="2491704"/>
    <lineage>
        <taxon>Bacteria</taxon>
        <taxon>Bacillati</taxon>
        <taxon>Chloroflexota</taxon>
        <taxon>Chloroflexia</taxon>
        <taxon>Chloroflexales</taxon>
        <taxon>Chloroflexineae</taxon>
        <taxon>Oscillochloridaceae</taxon>
        <taxon>Candidatus Viridilinea</taxon>
    </lineage>
</organism>
<sequence length="460" mass="49197">MMGMPWKALTPCRAGGAGAWPPHPPPVGRMRRATPSASSPQTVKPIAARRNHPSTERYWRMHKMPTLPKTHALPPLRHFVWLLLPLVWLTGCFPERPPQIRQVALADLDGDGALDVVLASGRFGEPYSYPTELTYQVLYNNGAGEFAHTAELPQQMHYFAVALGDLDNDGMLDAILNPGLSIAWNDGRGMLQRSSHIQGVDSFSGFQGGIALADLDGDGALDIFVAECCGSMHFGQAGPPRFVPSTNLVLLNDGNGTFHNTMQALDTHGSTAVALGDLNGNGSPDAFVANGPTMRDDGNGTILQTPNSVWFNDGNGFFTASQQDLGTQESHAVALGDLNGDGALDAVVGNQGPDEIWLNDGHGLFTLLGTLPTGPTKAVFLVDLDGDDVLDLVTAEATRVRLWRNDGQGNLSALPANMRYSANDAVAVGDLNGNGLPDIFVAYVDDYAVWFNQGDGSFRR</sequence>
<dbReference type="SUPFAM" id="SSF69318">
    <property type="entry name" value="Integrin alpha N-terminal domain"/>
    <property type="match status" value="2"/>
</dbReference>
<dbReference type="InterPro" id="IPR028994">
    <property type="entry name" value="Integrin_alpha_N"/>
</dbReference>
<dbReference type="AlphaFoldDB" id="A0A426TR40"/>
<dbReference type="InterPro" id="IPR013517">
    <property type="entry name" value="FG-GAP"/>
</dbReference>
<dbReference type="PANTHER" id="PTHR46580">
    <property type="entry name" value="SENSOR KINASE-RELATED"/>
    <property type="match status" value="1"/>
</dbReference>
<gene>
    <name evidence="2" type="ORF">EI684_21950</name>
</gene>
<protein>
    <submittedName>
        <fullName evidence="2">VCBS repeat-containing protein</fullName>
    </submittedName>
</protein>
<dbReference type="EMBL" id="RSAS01000910">
    <property type="protein sequence ID" value="RRR65828.1"/>
    <property type="molecule type" value="Genomic_DNA"/>
</dbReference>
<accession>A0A426TR40</accession>
<name>A0A426TR40_9CHLR</name>
<evidence type="ECO:0000313" key="3">
    <source>
        <dbReference type="Proteomes" id="UP000280307"/>
    </source>
</evidence>
<reference evidence="2 3" key="1">
    <citation type="submission" date="2018-12" db="EMBL/GenBank/DDBJ databases">
        <title>Genome Sequence of Candidatus Viridilinea halotolerans isolated from saline sulfide-rich spring.</title>
        <authorList>
            <person name="Grouzdev D.S."/>
            <person name="Burganskaya E.I."/>
            <person name="Krutkina M.S."/>
            <person name="Sukhacheva M.V."/>
            <person name="Gorlenko V.M."/>
        </authorList>
    </citation>
    <scope>NUCLEOTIDE SEQUENCE [LARGE SCALE GENOMIC DNA]</scope>
    <source>
        <strain evidence="2">Chok-6</strain>
    </source>
</reference>
<keyword evidence="1" id="KW-0732">Signal</keyword>
<dbReference type="Proteomes" id="UP000280307">
    <property type="component" value="Unassembled WGS sequence"/>
</dbReference>
<dbReference type="Gene3D" id="2.130.10.130">
    <property type="entry name" value="Integrin alpha, N-terminal"/>
    <property type="match status" value="2"/>
</dbReference>
<dbReference type="PANTHER" id="PTHR46580:SF4">
    <property type="entry name" value="ATP_GTP-BINDING PROTEIN"/>
    <property type="match status" value="1"/>
</dbReference>
<proteinExistence type="predicted"/>
<evidence type="ECO:0000313" key="2">
    <source>
        <dbReference type="EMBL" id="RRR65828.1"/>
    </source>
</evidence>
<dbReference type="Pfam" id="PF13517">
    <property type="entry name" value="FG-GAP_3"/>
    <property type="match status" value="2"/>
</dbReference>